<comment type="pathway">
    <text evidence="1">Glycan metabolism; L-arabinan degradation.</text>
</comment>
<feature type="active site" description="Proton acceptor" evidence="5">
    <location>
        <position position="72"/>
    </location>
</feature>
<dbReference type="eggNOG" id="COG3507">
    <property type="taxonomic scope" value="Bacteria"/>
</dbReference>
<reference evidence="10 11" key="1">
    <citation type="submission" date="2011-02" db="EMBL/GenBank/DDBJ databases">
        <authorList>
            <person name="Nelson K.E."/>
            <person name="Sutton G."/>
            <person name="Torralba M."/>
            <person name="Durkin S."/>
            <person name="Harkins D."/>
            <person name="Montgomery R."/>
            <person name="Ziemer C."/>
            <person name="Klaassens E."/>
            <person name="Ocuiv P."/>
            <person name="Morrison M."/>
        </authorList>
    </citation>
    <scope>NUCLEOTIDE SEQUENCE [LARGE SCALE GENOMIC DNA]</scope>
    <source>
        <strain evidence="10 11">8</strain>
    </source>
</reference>
<evidence type="ECO:0000256" key="3">
    <source>
        <dbReference type="ARBA" id="ARBA00022801"/>
    </source>
</evidence>
<sequence length="536" mass="59194">MRKRVLSAAAALLAVTMMMSACSSAKANDGSKADTAESSAAVSKEPSYDYDFTVDMSGYDIGQVSSGTSVHDPSILKADGKYYIYGSHMAAASCDDLLSWKFMANGYRADNSVFGQIYSVYDEAFAYAGAPSSLIPTDDAGRGGEHVWAPDVIYNKAMGKYVMYYCTTSTWNASNLCYGISDTPEGPFEWQGALVYSGFDMSNIEATDVYDYVDEDYAVENYIKGGKYNFDDCPNAIDPAIFYDGEGKMWLVYGSWSGGIFLLEVDEATGRVIHPEADPDNNVDPYFGRKLAGGGHESMEAPYILWDEDSGYYYLFVSYGGLNREGGYQIRVFRSDKPDGKYVDMYDRELEAKVNNSYFGLKLSGNYMLPSLKQAYMATGHNSALVDDDGKKYVVYHTRFDNGSEAHSPRVHQFIVNAEGWPCMLPYQTQGETVSEKGYSMDDVAGRYYFINQGTEINADIAEPVILYLDPNGNAVTEKETGTWEMTEGSCYMTVTLGETTYSGVFCAMMDEADTQVMTFSAVGNNESVWGVKYAE</sequence>
<evidence type="ECO:0000256" key="6">
    <source>
        <dbReference type="PIRSR" id="PIRSR606710-2"/>
    </source>
</evidence>
<dbReference type="STRING" id="246199.CUS_7030"/>
<evidence type="ECO:0000256" key="4">
    <source>
        <dbReference type="ARBA" id="ARBA00023295"/>
    </source>
</evidence>
<feature type="signal peptide" evidence="8">
    <location>
        <begin position="1"/>
        <end position="27"/>
    </location>
</feature>
<keyword evidence="3 7" id="KW-0378">Hydrolase</keyword>
<dbReference type="RefSeq" id="WP_002853450.1">
    <property type="nucleotide sequence ID" value="NZ_ADKM02000134.1"/>
</dbReference>
<gene>
    <name evidence="10" type="ORF">CUS_7030</name>
</gene>
<organism evidence="10 11">
    <name type="scientific">Ruminococcus albus 8</name>
    <dbReference type="NCBI Taxonomy" id="246199"/>
    <lineage>
        <taxon>Bacteria</taxon>
        <taxon>Bacillati</taxon>
        <taxon>Bacillota</taxon>
        <taxon>Clostridia</taxon>
        <taxon>Eubacteriales</taxon>
        <taxon>Oscillospiraceae</taxon>
        <taxon>Ruminococcus</taxon>
    </lineage>
</organism>
<dbReference type="EMBL" id="ADKM02000134">
    <property type="protein sequence ID" value="EGC01254.1"/>
    <property type="molecule type" value="Genomic_DNA"/>
</dbReference>
<dbReference type="Proteomes" id="UP000004259">
    <property type="component" value="Unassembled WGS sequence"/>
</dbReference>
<dbReference type="GO" id="GO:0004553">
    <property type="term" value="F:hydrolase activity, hydrolyzing O-glycosyl compounds"/>
    <property type="evidence" value="ECO:0007669"/>
    <property type="project" value="InterPro"/>
</dbReference>
<protein>
    <submittedName>
        <fullName evidence="10">Putative lipoprotein</fullName>
    </submittedName>
</protein>
<name>E9SHT0_RUMAL</name>
<keyword evidence="10" id="KW-0449">Lipoprotein</keyword>
<dbReference type="Gene3D" id="2.115.10.20">
    <property type="entry name" value="Glycosyl hydrolase domain, family 43"/>
    <property type="match status" value="1"/>
</dbReference>
<dbReference type="SUPFAM" id="SSF75005">
    <property type="entry name" value="Arabinanase/levansucrase/invertase"/>
    <property type="match status" value="1"/>
</dbReference>
<feature type="active site" description="Proton donor" evidence="5">
    <location>
        <position position="300"/>
    </location>
</feature>
<dbReference type="OrthoDB" id="9801455at2"/>
<dbReference type="PANTHER" id="PTHR43301:SF3">
    <property type="entry name" value="ARABINAN ENDO-1,5-ALPHA-L-ARABINOSIDASE A-RELATED"/>
    <property type="match status" value="1"/>
</dbReference>
<evidence type="ECO:0000256" key="5">
    <source>
        <dbReference type="PIRSR" id="PIRSR606710-1"/>
    </source>
</evidence>
<feature type="site" description="Important for catalytic activity, responsible for pKa modulation of the active site Glu and correct orientation of both the proton donor and substrate" evidence="6">
    <location>
        <position position="238"/>
    </location>
</feature>
<evidence type="ECO:0000259" key="9">
    <source>
        <dbReference type="Pfam" id="PF16369"/>
    </source>
</evidence>
<keyword evidence="8" id="KW-0732">Signal</keyword>
<feature type="chain" id="PRO_5003247212" evidence="8">
    <location>
        <begin position="28"/>
        <end position="536"/>
    </location>
</feature>
<dbReference type="GO" id="GO:0005975">
    <property type="term" value="P:carbohydrate metabolic process"/>
    <property type="evidence" value="ECO:0007669"/>
    <property type="project" value="InterPro"/>
</dbReference>
<dbReference type="Gene3D" id="2.40.128.10">
    <property type="match status" value="1"/>
</dbReference>
<comment type="similarity">
    <text evidence="2 7">Belongs to the glycosyl hydrolase 43 family.</text>
</comment>
<evidence type="ECO:0000256" key="7">
    <source>
        <dbReference type="RuleBase" id="RU361187"/>
    </source>
</evidence>
<evidence type="ECO:0000256" key="2">
    <source>
        <dbReference type="ARBA" id="ARBA00009865"/>
    </source>
</evidence>
<evidence type="ECO:0000313" key="10">
    <source>
        <dbReference type="EMBL" id="EGC01254.1"/>
    </source>
</evidence>
<dbReference type="Pfam" id="PF16369">
    <property type="entry name" value="GH43_C"/>
    <property type="match status" value="1"/>
</dbReference>
<keyword evidence="11" id="KW-1185">Reference proteome</keyword>
<dbReference type="PANTHER" id="PTHR43301">
    <property type="entry name" value="ARABINAN ENDO-1,5-ALPHA-L-ARABINOSIDASE"/>
    <property type="match status" value="1"/>
</dbReference>
<evidence type="ECO:0000256" key="1">
    <source>
        <dbReference type="ARBA" id="ARBA00004834"/>
    </source>
</evidence>
<dbReference type="InterPro" id="IPR006710">
    <property type="entry name" value="Glyco_hydro_43"/>
</dbReference>
<dbReference type="PROSITE" id="PS51257">
    <property type="entry name" value="PROKAR_LIPOPROTEIN"/>
    <property type="match status" value="1"/>
</dbReference>
<dbReference type="InterPro" id="IPR032291">
    <property type="entry name" value="Abn2_C"/>
</dbReference>
<evidence type="ECO:0000313" key="11">
    <source>
        <dbReference type="Proteomes" id="UP000004259"/>
    </source>
</evidence>
<dbReference type="AlphaFoldDB" id="E9SHT0"/>
<accession>E9SHT0</accession>
<dbReference type="InterPro" id="IPR050727">
    <property type="entry name" value="GH43_arabinanases"/>
</dbReference>
<feature type="domain" description="Extracellular endo-alpha-(1-&gt;5)-L-arabinanase C-terminal" evidence="9">
    <location>
        <begin position="426"/>
        <end position="531"/>
    </location>
</feature>
<dbReference type="Pfam" id="PF04616">
    <property type="entry name" value="Glyco_hydro_43"/>
    <property type="match status" value="1"/>
</dbReference>
<dbReference type="InterPro" id="IPR023296">
    <property type="entry name" value="Glyco_hydro_beta-prop_sf"/>
</dbReference>
<comment type="caution">
    <text evidence="10">The sequence shown here is derived from an EMBL/GenBank/DDBJ whole genome shotgun (WGS) entry which is preliminary data.</text>
</comment>
<dbReference type="CDD" id="cd18832">
    <property type="entry name" value="GH43_GsAbnA-like"/>
    <property type="match status" value="1"/>
</dbReference>
<proteinExistence type="inferred from homology"/>
<evidence type="ECO:0000256" key="8">
    <source>
        <dbReference type="SAM" id="SignalP"/>
    </source>
</evidence>
<keyword evidence="4 7" id="KW-0326">Glycosidase</keyword>